<comment type="caution">
    <text evidence="2">The sequence shown here is derived from an EMBL/GenBank/DDBJ whole genome shotgun (WGS) entry which is preliminary data.</text>
</comment>
<dbReference type="InterPro" id="IPR016181">
    <property type="entry name" value="Acyl_CoA_acyltransferase"/>
</dbReference>
<evidence type="ECO:0000259" key="1">
    <source>
        <dbReference type="PROSITE" id="PS51186"/>
    </source>
</evidence>
<keyword evidence="2" id="KW-0808">Transferase</keyword>
<dbReference type="Gene3D" id="3.40.630.30">
    <property type="match status" value="1"/>
</dbReference>
<dbReference type="PANTHER" id="PTHR42791">
    <property type="entry name" value="GNAT FAMILY ACETYLTRANSFERASE"/>
    <property type="match status" value="1"/>
</dbReference>
<dbReference type="CDD" id="cd04301">
    <property type="entry name" value="NAT_SF"/>
    <property type="match status" value="1"/>
</dbReference>
<name>A0A4R1LUG9_9SPHI</name>
<organism evidence="2 3">
    <name type="scientific">Albibacterium bauzanense</name>
    <dbReference type="NCBI Taxonomy" id="653929"/>
    <lineage>
        <taxon>Bacteria</taxon>
        <taxon>Pseudomonadati</taxon>
        <taxon>Bacteroidota</taxon>
        <taxon>Sphingobacteriia</taxon>
        <taxon>Sphingobacteriales</taxon>
        <taxon>Sphingobacteriaceae</taxon>
        <taxon>Albibacterium</taxon>
    </lineage>
</organism>
<evidence type="ECO:0000313" key="3">
    <source>
        <dbReference type="Proteomes" id="UP000294616"/>
    </source>
</evidence>
<reference evidence="2 3" key="1">
    <citation type="submission" date="2019-03" db="EMBL/GenBank/DDBJ databases">
        <title>Genomic Encyclopedia of Archaeal and Bacterial Type Strains, Phase II (KMG-II): from individual species to whole genera.</title>
        <authorList>
            <person name="Goeker M."/>
        </authorList>
    </citation>
    <scope>NUCLEOTIDE SEQUENCE [LARGE SCALE GENOMIC DNA]</scope>
    <source>
        <strain evidence="2 3">DSM 22554</strain>
    </source>
</reference>
<dbReference type="InterPro" id="IPR000182">
    <property type="entry name" value="GNAT_dom"/>
</dbReference>
<dbReference type="EMBL" id="SMGO01000003">
    <property type="protein sequence ID" value="TCK80909.1"/>
    <property type="molecule type" value="Genomic_DNA"/>
</dbReference>
<evidence type="ECO:0000313" key="2">
    <source>
        <dbReference type="EMBL" id="TCK80909.1"/>
    </source>
</evidence>
<dbReference type="SUPFAM" id="SSF55729">
    <property type="entry name" value="Acyl-CoA N-acyltransferases (Nat)"/>
    <property type="match status" value="1"/>
</dbReference>
<dbReference type="InterPro" id="IPR052523">
    <property type="entry name" value="Trichothecene_AcTrans"/>
</dbReference>
<sequence>MIKANYGDKQLVVDILSKSFENNQSVNYIANSGNRKSNRIRYLMDYSFEVCHQFGDIFLSDDRHAVALILYPETKKTNLSSVLLDVKLILNCIGVSNIGKALKRESSIKKLQPQKPMNYLWFIGVDPQEQGKGIGSQLMEEIIYYSEKVQKPLYLETSTLSNLPWYEKFGFQVYNELNLSYKLYFLNRE</sequence>
<feature type="domain" description="N-acetyltransferase" evidence="1">
    <location>
        <begin position="38"/>
        <end position="189"/>
    </location>
</feature>
<gene>
    <name evidence="2" type="ORF">C8N28_2664</name>
</gene>
<accession>A0A4R1LUG9</accession>
<dbReference type="OrthoDB" id="1452841at2"/>
<dbReference type="AlphaFoldDB" id="A0A4R1LUG9"/>
<proteinExistence type="predicted"/>
<dbReference type="Pfam" id="PF13508">
    <property type="entry name" value="Acetyltransf_7"/>
    <property type="match status" value="1"/>
</dbReference>
<dbReference type="Proteomes" id="UP000294616">
    <property type="component" value="Unassembled WGS sequence"/>
</dbReference>
<protein>
    <submittedName>
        <fullName evidence="2">Acetyltransferase (GNAT) family protein</fullName>
    </submittedName>
</protein>
<dbReference type="GO" id="GO:0016747">
    <property type="term" value="F:acyltransferase activity, transferring groups other than amino-acyl groups"/>
    <property type="evidence" value="ECO:0007669"/>
    <property type="project" value="InterPro"/>
</dbReference>
<dbReference type="PROSITE" id="PS51186">
    <property type="entry name" value="GNAT"/>
    <property type="match status" value="1"/>
</dbReference>
<dbReference type="PANTHER" id="PTHR42791:SF1">
    <property type="entry name" value="N-ACETYLTRANSFERASE DOMAIN-CONTAINING PROTEIN"/>
    <property type="match status" value="1"/>
</dbReference>
<keyword evidence="3" id="KW-1185">Reference proteome</keyword>
<dbReference type="RefSeq" id="WP_132225649.1">
    <property type="nucleotide sequence ID" value="NZ_SMGO01000003.1"/>
</dbReference>